<keyword evidence="2" id="KW-1185">Reference proteome</keyword>
<gene>
    <name evidence="1" type="ORF">J8273_6027</name>
</gene>
<accession>A0A8J6B261</accession>
<reference evidence="1" key="1">
    <citation type="submission" date="2021-05" db="EMBL/GenBank/DDBJ databases">
        <title>A free-living protist that lacks canonical eukaryotic 1 DNA replication and segregation systems.</title>
        <authorList>
            <person name="Salas-Leiva D.E."/>
            <person name="Tromer E.C."/>
            <person name="Curtis B.A."/>
            <person name="Jerlstrom-Hultqvist J."/>
            <person name="Kolisko M."/>
            <person name="Yi Z."/>
            <person name="Salas-Leiva J.S."/>
            <person name="Gallot-Lavallee L."/>
            <person name="Kops G.J.P.L."/>
            <person name="Archibald J.M."/>
            <person name="Simpson A.G.B."/>
            <person name="Roger A.J."/>
        </authorList>
    </citation>
    <scope>NUCLEOTIDE SEQUENCE</scope>
    <source>
        <strain evidence="1">BICM</strain>
    </source>
</reference>
<sequence length="515" mass="57879">MSLRPDDWNCLQEFNEAIKEVRARIKAMHQETVTEEEVLATQTEVDQLIAKVDLRGLQDHKGPQYSDNKKIHHTAMLAASKYLRDKYQNIGEIVPLIVEAFRHEYNEFISTTDSGRLHVSHDEALTMLCNLQVRNAVARENLCKIMSALTDPGVEPALLTARDMAKVMGQDIPGDVEGMIIAAFTRHFRRPIPEAEAPGYAAKEQLVYVLQHLPPIETRSRVLIDRAIKTLTEGPILSMNVELEEGQDLPVAMHTLLQGTLWALLLASGADPDIGRTETIAQKHRINYSQSDKLIWFMCKKFFFTRQVAEKDGVTVHSVTQASPGKFTVYSHRIYAGRFFYLAIFWRMGFVGGVHKYSWGVMPPVVSAYGLGTQTVLLNTTKRLYGMDLSEQFVWNDRKNHRPSNQTINPNRLTFANCPDIVKYTKSLPAWSKHELVSDVLFTNGLCLILTPVGTAAAGTRSKSLVGPLGTRLDMLPLFHMVSFPDGFTPDMALVEDDSVVFMQDDQHLILALGN</sequence>
<evidence type="ECO:0000313" key="1">
    <source>
        <dbReference type="EMBL" id="KAG9392659.1"/>
    </source>
</evidence>
<protein>
    <submittedName>
        <fullName evidence="1">Uncharacterized protein</fullName>
    </submittedName>
</protein>
<dbReference type="EMBL" id="JAHDYR010000035">
    <property type="protein sequence ID" value="KAG9392659.1"/>
    <property type="molecule type" value="Genomic_DNA"/>
</dbReference>
<dbReference type="Proteomes" id="UP000717585">
    <property type="component" value="Unassembled WGS sequence"/>
</dbReference>
<comment type="caution">
    <text evidence="1">The sequence shown here is derived from an EMBL/GenBank/DDBJ whole genome shotgun (WGS) entry which is preliminary data.</text>
</comment>
<name>A0A8J6B261_9EUKA</name>
<dbReference type="AlphaFoldDB" id="A0A8J6B261"/>
<proteinExistence type="predicted"/>
<organism evidence="1 2">
    <name type="scientific">Carpediemonas membranifera</name>
    <dbReference type="NCBI Taxonomy" id="201153"/>
    <lineage>
        <taxon>Eukaryota</taxon>
        <taxon>Metamonada</taxon>
        <taxon>Carpediemonas-like organisms</taxon>
        <taxon>Carpediemonas</taxon>
    </lineage>
</organism>
<evidence type="ECO:0000313" key="2">
    <source>
        <dbReference type="Proteomes" id="UP000717585"/>
    </source>
</evidence>